<evidence type="ECO:0000313" key="7">
    <source>
        <dbReference type="Proteomes" id="UP000011518"/>
    </source>
</evidence>
<dbReference type="SUPFAM" id="SSF52540">
    <property type="entry name" value="P-loop containing nucleoside triphosphate hydrolases"/>
    <property type="match status" value="1"/>
</dbReference>
<evidence type="ECO:0000313" key="6">
    <source>
        <dbReference type="EMBL" id="ELV11828.1"/>
    </source>
</evidence>
<accession>L8Y5X5</accession>
<evidence type="ECO:0000256" key="1">
    <source>
        <dbReference type="ARBA" id="ARBA00008535"/>
    </source>
</evidence>
<comment type="similarity">
    <text evidence="1">Belongs to the TRAFAC class TrmE-Era-EngA-EngB-Septin-like GTPase superfamily. AIG1/Toc34/Toc159-like paraseptin GTPase family. IAN subfamily.</text>
</comment>
<evidence type="ECO:0000259" key="5">
    <source>
        <dbReference type="PROSITE" id="PS51720"/>
    </source>
</evidence>
<evidence type="ECO:0000256" key="3">
    <source>
        <dbReference type="ARBA" id="ARBA00023134"/>
    </source>
</evidence>
<dbReference type="PANTHER" id="PTHR10903">
    <property type="entry name" value="GTPASE, IMAP FAMILY MEMBER-RELATED"/>
    <property type="match status" value="1"/>
</dbReference>
<dbReference type="InParanoid" id="L8Y5X5"/>
<gene>
    <name evidence="6" type="ORF">TREES_T100014470</name>
</gene>
<organism evidence="6 7">
    <name type="scientific">Tupaia chinensis</name>
    <name type="common">Chinese tree shrew</name>
    <name type="synonym">Tupaia belangeri chinensis</name>
    <dbReference type="NCBI Taxonomy" id="246437"/>
    <lineage>
        <taxon>Eukaryota</taxon>
        <taxon>Metazoa</taxon>
        <taxon>Chordata</taxon>
        <taxon>Craniata</taxon>
        <taxon>Vertebrata</taxon>
        <taxon>Euteleostomi</taxon>
        <taxon>Mammalia</taxon>
        <taxon>Eutheria</taxon>
        <taxon>Euarchontoglires</taxon>
        <taxon>Scandentia</taxon>
        <taxon>Tupaiidae</taxon>
        <taxon>Tupaia</taxon>
    </lineage>
</organism>
<dbReference type="Pfam" id="PF04548">
    <property type="entry name" value="AIG1"/>
    <property type="match status" value="1"/>
</dbReference>
<dbReference type="GO" id="GO:0005829">
    <property type="term" value="C:cytosol"/>
    <property type="evidence" value="ECO:0007669"/>
    <property type="project" value="TreeGrafter"/>
</dbReference>
<dbReference type="FunCoup" id="L8Y5X5">
    <property type="interactions" value="48"/>
</dbReference>
<feature type="domain" description="AIG1-type G" evidence="5">
    <location>
        <begin position="37"/>
        <end position="241"/>
    </location>
</feature>
<dbReference type="Gene3D" id="3.40.50.300">
    <property type="entry name" value="P-loop containing nucleotide triphosphate hydrolases"/>
    <property type="match status" value="1"/>
</dbReference>
<reference evidence="7" key="1">
    <citation type="submission" date="2012-07" db="EMBL/GenBank/DDBJ databases">
        <title>Genome of the Chinese tree shrew, a rising model animal genetically related to primates.</title>
        <authorList>
            <person name="Zhang G."/>
            <person name="Fan Y."/>
            <person name="Yao Y."/>
            <person name="Huang Z."/>
        </authorList>
    </citation>
    <scope>NUCLEOTIDE SEQUENCE [LARGE SCALE GENOMIC DNA]</scope>
</reference>
<dbReference type="InterPro" id="IPR006703">
    <property type="entry name" value="G_AIG1"/>
</dbReference>
<reference evidence="7" key="2">
    <citation type="journal article" date="2013" name="Nat. Commun.">
        <title>Genome of the Chinese tree shrew.</title>
        <authorList>
            <person name="Fan Y."/>
            <person name="Huang Z.Y."/>
            <person name="Cao C.C."/>
            <person name="Chen C.S."/>
            <person name="Chen Y.X."/>
            <person name="Fan D.D."/>
            <person name="He J."/>
            <person name="Hou H.L."/>
            <person name="Hu L."/>
            <person name="Hu X.T."/>
            <person name="Jiang X.T."/>
            <person name="Lai R."/>
            <person name="Lang Y.S."/>
            <person name="Liang B."/>
            <person name="Liao S.G."/>
            <person name="Mu D."/>
            <person name="Ma Y.Y."/>
            <person name="Niu Y.Y."/>
            <person name="Sun X.Q."/>
            <person name="Xia J.Q."/>
            <person name="Xiao J."/>
            <person name="Xiong Z.Q."/>
            <person name="Xu L."/>
            <person name="Yang L."/>
            <person name="Zhang Y."/>
            <person name="Zhao W."/>
            <person name="Zhao X.D."/>
            <person name="Zheng Y.T."/>
            <person name="Zhou J.M."/>
            <person name="Zhu Y.B."/>
            <person name="Zhang G.J."/>
            <person name="Wang J."/>
            <person name="Yao Y.G."/>
        </authorList>
    </citation>
    <scope>NUCLEOTIDE SEQUENCE [LARGE SCALE GENOMIC DNA]</scope>
</reference>
<dbReference type="Proteomes" id="UP000011518">
    <property type="component" value="Unassembled WGS sequence"/>
</dbReference>
<dbReference type="GO" id="GO:0005525">
    <property type="term" value="F:GTP binding"/>
    <property type="evidence" value="ECO:0007669"/>
    <property type="project" value="UniProtKB-KW"/>
</dbReference>
<feature type="region of interest" description="Disordered" evidence="4">
    <location>
        <begin position="1"/>
        <end position="39"/>
    </location>
</feature>
<dbReference type="InterPro" id="IPR027417">
    <property type="entry name" value="P-loop_NTPase"/>
</dbReference>
<keyword evidence="2" id="KW-0547">Nucleotide-binding</keyword>
<protein>
    <submittedName>
        <fullName evidence="6">GTPase IMAP family member 6</fullName>
    </submittedName>
</protein>
<evidence type="ECO:0000256" key="2">
    <source>
        <dbReference type="ARBA" id="ARBA00022741"/>
    </source>
</evidence>
<dbReference type="EMBL" id="KB364930">
    <property type="protein sequence ID" value="ELV11828.1"/>
    <property type="molecule type" value="Genomic_DNA"/>
</dbReference>
<dbReference type="PANTHER" id="PTHR10903:SF144">
    <property type="entry name" value="GTPASE IMAP FAMILY MEMBER 6"/>
    <property type="match status" value="1"/>
</dbReference>
<feature type="region of interest" description="Disordered" evidence="4">
    <location>
        <begin position="244"/>
        <end position="288"/>
    </location>
</feature>
<dbReference type="PROSITE" id="PS51720">
    <property type="entry name" value="G_AIG1"/>
    <property type="match status" value="1"/>
</dbReference>
<dbReference type="InterPro" id="IPR045058">
    <property type="entry name" value="GIMA/IAN/Toc"/>
</dbReference>
<dbReference type="STRING" id="246437.L8Y5X5"/>
<name>L8Y5X5_TUPCH</name>
<dbReference type="CDD" id="cd01852">
    <property type="entry name" value="AIG1"/>
    <property type="match status" value="1"/>
</dbReference>
<keyword evidence="3" id="KW-0342">GTP-binding</keyword>
<dbReference type="AlphaFoldDB" id="L8Y5X5"/>
<dbReference type="eggNOG" id="ENOG502R7PE">
    <property type="taxonomic scope" value="Eukaryota"/>
</dbReference>
<feature type="compositionally biased region" description="Basic and acidic residues" evidence="4">
    <location>
        <begin position="271"/>
        <end position="280"/>
    </location>
</feature>
<feature type="compositionally biased region" description="Low complexity" evidence="4">
    <location>
        <begin position="244"/>
        <end position="256"/>
    </location>
</feature>
<keyword evidence="7" id="KW-1185">Reference proteome</keyword>
<dbReference type="FunFam" id="3.40.50.300:FF:000366">
    <property type="entry name" value="GTPase, IMAP family member 2"/>
    <property type="match status" value="1"/>
</dbReference>
<proteinExistence type="inferred from homology"/>
<evidence type="ECO:0000256" key="4">
    <source>
        <dbReference type="SAM" id="MobiDB-lite"/>
    </source>
</evidence>
<sequence>MEEEECEQVPQENPPEEPPWDPTQELSGGLKEKEPTPQKLRLLLVGKTGSGKSATGNSILGRNAFESRLSSRPVTQTVQRGCGLWAGWELEVLDTPDILCAQAPPEEGATQGVWRALAASAPGPHALLLVTQLGRFTEEDQWAARRLQEVFGPGVLAYTVLVFTRKEDLAGDSLEEYLRETDNQQLARLDAMCTRRHCGFNNRAQGPEREAQLQELMGQIEVILWENEDRCYSNRAYQYLLSQGQEGPTTQGPGSQEGPRGEPWLEGLSRVQKESEETHKSLLQKAPL</sequence>